<keyword evidence="4" id="KW-1185">Reference proteome</keyword>
<feature type="transmembrane region" description="Helical" evidence="1">
    <location>
        <begin position="310"/>
        <end position="331"/>
    </location>
</feature>
<feature type="transmembrane region" description="Helical" evidence="1">
    <location>
        <begin position="202"/>
        <end position="221"/>
    </location>
</feature>
<dbReference type="OrthoDB" id="9451547at2759"/>
<feature type="chain" id="PRO_5021402944" evidence="2">
    <location>
        <begin position="20"/>
        <end position="439"/>
    </location>
</feature>
<evidence type="ECO:0000256" key="1">
    <source>
        <dbReference type="SAM" id="Phobius"/>
    </source>
</evidence>
<accession>A0A4Y7PI84</accession>
<keyword evidence="2" id="KW-0732">Signal</keyword>
<dbReference type="Proteomes" id="UP000294933">
    <property type="component" value="Unassembled WGS sequence"/>
</dbReference>
<dbReference type="AlphaFoldDB" id="A0A4Y7PI84"/>
<dbReference type="VEuPathDB" id="FungiDB:BD410DRAFT_902936"/>
<evidence type="ECO:0000256" key="2">
    <source>
        <dbReference type="SAM" id="SignalP"/>
    </source>
</evidence>
<feature type="signal peptide" evidence="2">
    <location>
        <begin position="1"/>
        <end position="19"/>
    </location>
</feature>
<keyword evidence="1" id="KW-1133">Transmembrane helix</keyword>
<organism evidence="3 4">
    <name type="scientific">Rickenella mellea</name>
    <dbReference type="NCBI Taxonomy" id="50990"/>
    <lineage>
        <taxon>Eukaryota</taxon>
        <taxon>Fungi</taxon>
        <taxon>Dikarya</taxon>
        <taxon>Basidiomycota</taxon>
        <taxon>Agaricomycotina</taxon>
        <taxon>Agaricomycetes</taxon>
        <taxon>Hymenochaetales</taxon>
        <taxon>Rickenellaceae</taxon>
        <taxon>Rickenella</taxon>
    </lineage>
</organism>
<dbReference type="STRING" id="50990.A0A4Y7PI84"/>
<keyword evidence="1" id="KW-0812">Transmembrane</keyword>
<feature type="transmembrane region" description="Helical" evidence="1">
    <location>
        <begin position="81"/>
        <end position="101"/>
    </location>
</feature>
<dbReference type="EMBL" id="ML170314">
    <property type="protein sequence ID" value="TDL14701.1"/>
    <property type="molecule type" value="Genomic_DNA"/>
</dbReference>
<gene>
    <name evidence="3" type="ORF">BD410DRAFT_902936</name>
</gene>
<protein>
    <submittedName>
        <fullName evidence="3">Uncharacterized protein</fullName>
    </submittedName>
</protein>
<evidence type="ECO:0000313" key="4">
    <source>
        <dbReference type="Proteomes" id="UP000294933"/>
    </source>
</evidence>
<feature type="transmembrane region" description="Helical" evidence="1">
    <location>
        <begin position="43"/>
        <end position="60"/>
    </location>
</feature>
<feature type="transmembrane region" description="Helical" evidence="1">
    <location>
        <begin position="381"/>
        <end position="407"/>
    </location>
</feature>
<dbReference type="PANTHER" id="PTHR35043:SF7">
    <property type="entry name" value="TRANSCRIPTION FACTOR DOMAIN-CONTAINING PROTEIN"/>
    <property type="match status" value="1"/>
</dbReference>
<dbReference type="PANTHER" id="PTHR35043">
    <property type="entry name" value="TRANSCRIPTION FACTOR DOMAIN-CONTAINING PROTEIN"/>
    <property type="match status" value="1"/>
</dbReference>
<reference evidence="3 4" key="1">
    <citation type="submission" date="2018-06" db="EMBL/GenBank/DDBJ databases">
        <title>A transcriptomic atlas of mushroom development highlights an independent origin of complex multicellularity.</title>
        <authorList>
            <consortium name="DOE Joint Genome Institute"/>
            <person name="Krizsan K."/>
            <person name="Almasi E."/>
            <person name="Merenyi Z."/>
            <person name="Sahu N."/>
            <person name="Viragh M."/>
            <person name="Koszo T."/>
            <person name="Mondo S."/>
            <person name="Kiss B."/>
            <person name="Balint B."/>
            <person name="Kues U."/>
            <person name="Barry K."/>
            <person name="Hegedus J.C."/>
            <person name="Henrissat B."/>
            <person name="Johnson J."/>
            <person name="Lipzen A."/>
            <person name="Ohm R."/>
            <person name="Nagy I."/>
            <person name="Pangilinan J."/>
            <person name="Yan J."/>
            <person name="Xiong Y."/>
            <person name="Grigoriev I.V."/>
            <person name="Hibbett D.S."/>
            <person name="Nagy L.G."/>
        </authorList>
    </citation>
    <scope>NUCLEOTIDE SEQUENCE [LARGE SCALE GENOMIC DNA]</scope>
    <source>
        <strain evidence="3 4">SZMC22713</strain>
    </source>
</reference>
<name>A0A4Y7PI84_9AGAM</name>
<evidence type="ECO:0000313" key="3">
    <source>
        <dbReference type="EMBL" id="TDL14701.1"/>
    </source>
</evidence>
<proteinExistence type="predicted"/>
<sequence>MSVALALYCFSCRLEGVQALPVTVARRATSSCDDLSNCRTSSHIIWSCLATIFSCTWFAIHPNIPAPYESSLEVGLRRFGVFVMALIAPELVIMWAMKQWIASRRLAKKYHAKEWTQTHGFFAIMGGFMLVSGDKALHTLLPEELDELHTKGKIVFPRITEREILDKSKGDMISKAFVILQTSWFVLQCIARGVERLAITELELVTLAFAVLNLATYAFWWHKPQNVRRPFAVRLFNESPDQAVKGEEVPGMFNRAIDSIVHAWGGHYMDKMFLPLSPFGSMIVGGNFKRGATKVPSFFAGDTNENDDDMWPAALASATIATIFGALHCIAWSFQYPSHEIAILWRTCSLLITCLPFTLVFCAKLTAILDNLIGEHNIDGIVYGIVCIPFFAAMAVLIVSPFIYVAARVTLLVEAFLLLKTHHPDVFQVIQWTNFIPHV</sequence>
<keyword evidence="1" id="KW-0472">Membrane</keyword>
<feature type="transmembrane region" description="Helical" evidence="1">
    <location>
        <begin position="343"/>
        <end position="369"/>
    </location>
</feature>